<evidence type="ECO:0000313" key="3">
    <source>
        <dbReference type="Proteomes" id="UP000466586"/>
    </source>
</evidence>
<dbReference type="SUPFAM" id="SSF159888">
    <property type="entry name" value="YdhG-like"/>
    <property type="match status" value="1"/>
</dbReference>
<accession>A0A7K1YE16</accession>
<dbReference type="EMBL" id="WVHT01000010">
    <property type="protein sequence ID" value="MXV52854.1"/>
    <property type="molecule type" value="Genomic_DNA"/>
</dbReference>
<protein>
    <submittedName>
        <fullName evidence="2">DUF1801 domain-containing protein</fullName>
    </submittedName>
</protein>
<name>A0A7K1YE16_9SPHI</name>
<keyword evidence="3" id="KW-1185">Reference proteome</keyword>
<comment type="caution">
    <text evidence="2">The sequence shown here is derived from an EMBL/GenBank/DDBJ whole genome shotgun (WGS) entry which is preliminary data.</text>
</comment>
<dbReference type="Proteomes" id="UP000466586">
    <property type="component" value="Unassembled WGS sequence"/>
</dbReference>
<dbReference type="Pfam" id="PF08818">
    <property type="entry name" value="DUF1801"/>
    <property type="match status" value="1"/>
</dbReference>
<dbReference type="Gene3D" id="3.90.1150.200">
    <property type="match status" value="1"/>
</dbReference>
<reference evidence="2 3" key="1">
    <citation type="submission" date="2019-11" db="EMBL/GenBank/DDBJ databases">
        <title>Pedobacter sp. HMF7647 Genome sequencing and assembly.</title>
        <authorList>
            <person name="Kang H."/>
            <person name="Kim H."/>
            <person name="Joh K."/>
        </authorList>
    </citation>
    <scope>NUCLEOTIDE SEQUENCE [LARGE SCALE GENOMIC DNA]</scope>
    <source>
        <strain evidence="2 3">HMF7647</strain>
    </source>
</reference>
<proteinExistence type="predicted"/>
<dbReference type="RefSeq" id="WP_160846031.1">
    <property type="nucleotide sequence ID" value="NZ_WVHT01000010.1"/>
</dbReference>
<feature type="domain" description="YdhG-like" evidence="1">
    <location>
        <begin position="19"/>
        <end position="134"/>
    </location>
</feature>
<evidence type="ECO:0000259" key="1">
    <source>
        <dbReference type="Pfam" id="PF08818"/>
    </source>
</evidence>
<organism evidence="2 3">
    <name type="scientific">Hufsiella arboris</name>
    <dbReference type="NCBI Taxonomy" id="2695275"/>
    <lineage>
        <taxon>Bacteria</taxon>
        <taxon>Pseudomonadati</taxon>
        <taxon>Bacteroidota</taxon>
        <taxon>Sphingobacteriia</taxon>
        <taxon>Sphingobacteriales</taxon>
        <taxon>Sphingobacteriaceae</taxon>
        <taxon>Hufsiella</taxon>
    </lineage>
</organism>
<dbReference type="AlphaFoldDB" id="A0A7K1YE16"/>
<gene>
    <name evidence="2" type="ORF">GS399_17920</name>
</gene>
<evidence type="ECO:0000313" key="2">
    <source>
        <dbReference type="EMBL" id="MXV52854.1"/>
    </source>
</evidence>
<dbReference type="InterPro" id="IPR014922">
    <property type="entry name" value="YdhG-like"/>
</dbReference>
<sequence>MQSKANSAVEYISELPADRKEVIAAIREVIIKNLPAGFEEIMNYGMLCYVVPHKIYPPGYHCNPKDPLPFISLASQKNYISFYYSGFYDNDLLNWLTEQYTILTGKKPDIGKCCIRFKKPAEIPVALLGELCTKITPDEWIAHYEKHVKR</sequence>